<proteinExistence type="predicted"/>
<comment type="caution">
    <text evidence="2">The sequence shown here is derived from an EMBL/GenBank/DDBJ whole genome shotgun (WGS) entry which is preliminary data.</text>
</comment>
<feature type="region of interest" description="Disordered" evidence="1">
    <location>
        <begin position="1"/>
        <end position="30"/>
    </location>
</feature>
<evidence type="ECO:0000256" key="1">
    <source>
        <dbReference type="SAM" id="MobiDB-lite"/>
    </source>
</evidence>
<sequence>ERRRGLSHDEDATLLEANRGAEREEGEKATALGFEDAGLRILREKSEGLGLKTGVWREREQRGLGVGETLLAVAIPVGADVGGNRERTGLDKTDHVPARAWHVTPSEDNALH</sequence>
<evidence type="ECO:0000313" key="2">
    <source>
        <dbReference type="EMBL" id="PKI45368.1"/>
    </source>
</evidence>
<dbReference type="Proteomes" id="UP000233551">
    <property type="component" value="Unassembled WGS sequence"/>
</dbReference>
<name>A0A2I0IMX5_PUNGR</name>
<protein>
    <submittedName>
        <fullName evidence="2">Uncharacterized protein</fullName>
    </submittedName>
</protein>
<feature type="compositionally biased region" description="Basic and acidic residues" evidence="1">
    <location>
        <begin position="19"/>
        <end position="28"/>
    </location>
</feature>
<dbReference type="EMBL" id="PGOL01002722">
    <property type="protein sequence ID" value="PKI45368.1"/>
    <property type="molecule type" value="Genomic_DNA"/>
</dbReference>
<feature type="non-terminal residue" evidence="2">
    <location>
        <position position="1"/>
    </location>
</feature>
<reference evidence="2 3" key="1">
    <citation type="submission" date="2017-11" db="EMBL/GenBank/DDBJ databases">
        <title>De-novo sequencing of pomegranate (Punica granatum L.) genome.</title>
        <authorList>
            <person name="Akparov Z."/>
            <person name="Amiraslanov A."/>
            <person name="Hajiyeva S."/>
            <person name="Abbasov M."/>
            <person name="Kaur K."/>
            <person name="Hamwieh A."/>
            <person name="Solovyev V."/>
            <person name="Salamov A."/>
            <person name="Braich B."/>
            <person name="Kosarev P."/>
            <person name="Mahmoud A."/>
            <person name="Hajiyev E."/>
            <person name="Babayeva S."/>
            <person name="Izzatullayeva V."/>
            <person name="Mammadov A."/>
            <person name="Mammadov A."/>
            <person name="Sharifova S."/>
            <person name="Ojaghi J."/>
            <person name="Eynullazada K."/>
            <person name="Bayramov B."/>
            <person name="Abdulazimova A."/>
            <person name="Shahmuradov I."/>
        </authorList>
    </citation>
    <scope>NUCLEOTIDE SEQUENCE [LARGE SCALE GENOMIC DNA]</scope>
    <source>
        <strain evidence="3">cv. AG2017</strain>
        <tissue evidence="2">Leaf</tissue>
    </source>
</reference>
<dbReference type="AlphaFoldDB" id="A0A2I0IMX5"/>
<accession>A0A2I0IMX5</accession>
<gene>
    <name evidence="2" type="ORF">CRG98_034173</name>
</gene>
<keyword evidence="3" id="KW-1185">Reference proteome</keyword>
<organism evidence="2 3">
    <name type="scientific">Punica granatum</name>
    <name type="common">Pomegranate</name>
    <dbReference type="NCBI Taxonomy" id="22663"/>
    <lineage>
        <taxon>Eukaryota</taxon>
        <taxon>Viridiplantae</taxon>
        <taxon>Streptophyta</taxon>
        <taxon>Embryophyta</taxon>
        <taxon>Tracheophyta</taxon>
        <taxon>Spermatophyta</taxon>
        <taxon>Magnoliopsida</taxon>
        <taxon>eudicotyledons</taxon>
        <taxon>Gunneridae</taxon>
        <taxon>Pentapetalae</taxon>
        <taxon>rosids</taxon>
        <taxon>malvids</taxon>
        <taxon>Myrtales</taxon>
        <taxon>Lythraceae</taxon>
        <taxon>Punica</taxon>
    </lineage>
</organism>
<evidence type="ECO:0000313" key="3">
    <source>
        <dbReference type="Proteomes" id="UP000233551"/>
    </source>
</evidence>
<feature type="compositionally biased region" description="Basic and acidic residues" evidence="1">
    <location>
        <begin position="1"/>
        <end position="11"/>
    </location>
</feature>